<dbReference type="Proteomes" id="UP000256304">
    <property type="component" value="Unassembled WGS sequence"/>
</dbReference>
<evidence type="ECO:0000256" key="1">
    <source>
        <dbReference type="SAM" id="MobiDB-lite"/>
    </source>
</evidence>
<gene>
    <name evidence="2" type="ORF">A8990_12754</name>
</gene>
<keyword evidence="3" id="KW-1185">Reference proteome</keyword>
<evidence type="ECO:0000313" key="3">
    <source>
        <dbReference type="Proteomes" id="UP000256304"/>
    </source>
</evidence>
<proteinExistence type="predicted"/>
<dbReference type="AlphaFoldDB" id="A0A3D9RPW9"/>
<comment type="caution">
    <text evidence="2">The sequence shown here is derived from an EMBL/GenBank/DDBJ whole genome shotgun (WGS) entry which is preliminary data.</text>
</comment>
<protein>
    <submittedName>
        <fullName evidence="2">Uncharacterized protein</fullName>
    </submittedName>
</protein>
<evidence type="ECO:0000313" key="2">
    <source>
        <dbReference type="EMBL" id="REE77734.1"/>
    </source>
</evidence>
<feature type="region of interest" description="Disordered" evidence="1">
    <location>
        <begin position="1"/>
        <end position="35"/>
    </location>
</feature>
<sequence>MHTNSAATKGGGMTKLRRNERLVSPRLSPPPISLQTQKDPILDICKQNKQCTDSSQSYFLINLLLFGKLNKPDYA</sequence>
<organism evidence="2 3">
    <name type="scientific">Paenibacillus taihuensis</name>
    <dbReference type="NCBI Taxonomy" id="1156355"/>
    <lineage>
        <taxon>Bacteria</taxon>
        <taxon>Bacillati</taxon>
        <taxon>Bacillota</taxon>
        <taxon>Bacilli</taxon>
        <taxon>Bacillales</taxon>
        <taxon>Paenibacillaceae</taxon>
        <taxon>Paenibacillus</taxon>
    </lineage>
</organism>
<reference evidence="2 3" key="1">
    <citation type="submission" date="2018-08" db="EMBL/GenBank/DDBJ databases">
        <title>Genomic Encyclopedia of Type Strains, Phase III (KMG-III): the genomes of soil and plant-associated and newly described type strains.</title>
        <authorList>
            <person name="Whitman W."/>
        </authorList>
    </citation>
    <scope>NUCLEOTIDE SEQUENCE [LARGE SCALE GENOMIC DNA]</scope>
    <source>
        <strain evidence="2 3">CGMCC 1.10966</strain>
    </source>
</reference>
<dbReference type="EMBL" id="QTTN01000027">
    <property type="protein sequence ID" value="REE77734.1"/>
    <property type="molecule type" value="Genomic_DNA"/>
</dbReference>
<name>A0A3D9RPW9_9BACL</name>
<accession>A0A3D9RPW9</accession>